<dbReference type="Gene3D" id="1.10.357.10">
    <property type="entry name" value="Tetracycline Repressor, domain 2"/>
    <property type="match status" value="1"/>
</dbReference>
<keyword evidence="1 2" id="KW-0238">DNA-binding</keyword>
<evidence type="ECO:0000259" key="4">
    <source>
        <dbReference type="PROSITE" id="PS50977"/>
    </source>
</evidence>
<evidence type="ECO:0000313" key="5">
    <source>
        <dbReference type="EMBL" id="SFP88129.1"/>
    </source>
</evidence>
<feature type="region of interest" description="Disordered" evidence="3">
    <location>
        <begin position="1"/>
        <end position="32"/>
    </location>
</feature>
<reference evidence="6" key="1">
    <citation type="submission" date="2016-10" db="EMBL/GenBank/DDBJ databases">
        <authorList>
            <person name="Varghese N."/>
            <person name="Submissions S."/>
        </authorList>
    </citation>
    <scope>NUCLEOTIDE SEQUENCE [LARGE SCALE GENOMIC DNA]</scope>
    <source>
        <strain evidence="6">CGMCC 4.5579</strain>
    </source>
</reference>
<feature type="DNA-binding region" description="H-T-H motif" evidence="2">
    <location>
        <begin position="54"/>
        <end position="73"/>
    </location>
</feature>
<dbReference type="GO" id="GO:0000976">
    <property type="term" value="F:transcription cis-regulatory region binding"/>
    <property type="evidence" value="ECO:0007669"/>
    <property type="project" value="TreeGrafter"/>
</dbReference>
<dbReference type="STRING" id="587909.SAMN05421810_103718"/>
<dbReference type="InterPro" id="IPR050109">
    <property type="entry name" value="HTH-type_TetR-like_transc_reg"/>
</dbReference>
<accession>A0A1I5TYQ0</accession>
<dbReference type="InterPro" id="IPR023772">
    <property type="entry name" value="DNA-bd_HTH_TetR-type_CS"/>
</dbReference>
<dbReference type="EMBL" id="FOWW01000003">
    <property type="protein sequence ID" value="SFP88129.1"/>
    <property type="molecule type" value="Genomic_DNA"/>
</dbReference>
<evidence type="ECO:0000313" key="6">
    <source>
        <dbReference type="Proteomes" id="UP000198727"/>
    </source>
</evidence>
<dbReference type="Pfam" id="PF00440">
    <property type="entry name" value="TetR_N"/>
    <property type="match status" value="1"/>
</dbReference>
<protein>
    <submittedName>
        <fullName evidence="5">DNA-binding transcriptional regulator, AcrR family</fullName>
    </submittedName>
</protein>
<dbReference type="InterPro" id="IPR001647">
    <property type="entry name" value="HTH_TetR"/>
</dbReference>
<evidence type="ECO:0000256" key="2">
    <source>
        <dbReference type="PROSITE-ProRule" id="PRU00335"/>
    </source>
</evidence>
<evidence type="ECO:0000256" key="1">
    <source>
        <dbReference type="ARBA" id="ARBA00023125"/>
    </source>
</evidence>
<name>A0A1I5TYQ0_9PSEU</name>
<dbReference type="AlphaFoldDB" id="A0A1I5TYQ0"/>
<dbReference type="GO" id="GO:0003700">
    <property type="term" value="F:DNA-binding transcription factor activity"/>
    <property type="evidence" value="ECO:0007669"/>
    <property type="project" value="TreeGrafter"/>
</dbReference>
<dbReference type="SUPFAM" id="SSF46689">
    <property type="entry name" value="Homeodomain-like"/>
    <property type="match status" value="1"/>
</dbReference>
<dbReference type="PRINTS" id="PR00455">
    <property type="entry name" value="HTHTETR"/>
</dbReference>
<dbReference type="RefSeq" id="WP_177216922.1">
    <property type="nucleotide sequence ID" value="NZ_FOWW01000003.1"/>
</dbReference>
<dbReference type="PANTHER" id="PTHR30055:SF226">
    <property type="entry name" value="HTH-TYPE TRANSCRIPTIONAL REGULATOR PKSA"/>
    <property type="match status" value="1"/>
</dbReference>
<gene>
    <name evidence="5" type="ORF">SAMN05421810_103718</name>
</gene>
<dbReference type="Pfam" id="PF17928">
    <property type="entry name" value="TetR_C_22"/>
    <property type="match status" value="1"/>
</dbReference>
<dbReference type="PROSITE" id="PS01081">
    <property type="entry name" value="HTH_TETR_1"/>
    <property type="match status" value="1"/>
</dbReference>
<dbReference type="InterPro" id="IPR009057">
    <property type="entry name" value="Homeodomain-like_sf"/>
</dbReference>
<proteinExistence type="predicted"/>
<evidence type="ECO:0000256" key="3">
    <source>
        <dbReference type="SAM" id="MobiDB-lite"/>
    </source>
</evidence>
<dbReference type="Proteomes" id="UP000198727">
    <property type="component" value="Unassembled WGS sequence"/>
</dbReference>
<dbReference type="PANTHER" id="PTHR30055">
    <property type="entry name" value="HTH-TYPE TRANSCRIPTIONAL REGULATOR RUTR"/>
    <property type="match status" value="1"/>
</dbReference>
<feature type="domain" description="HTH tetR-type" evidence="4">
    <location>
        <begin position="31"/>
        <end position="91"/>
    </location>
</feature>
<dbReference type="PROSITE" id="PS50977">
    <property type="entry name" value="HTH_TETR_2"/>
    <property type="match status" value="1"/>
</dbReference>
<sequence length="218" mass="24360">MSDTQAAKPPSRAAKPEATPLRRQPVQQRSARRVERMLDASAELIEEMGYDALTTTLIAKRAGVAVGSLYQFFPDKRAVVQAMTQRNLEKFMAAVGERLATVDHQHWWDVVDSLLDIYLRMHREVPGFSKVHFGDVVDMRLLDEQRDNNRVVADSLIHLLTTRLGLPEEQIALPIAVAVETADALLNLAFRRAADGDPEVVAETKYLLKGYLAGRLGE</sequence>
<organism evidence="5 6">
    <name type="scientific">Amycolatopsis arida</name>
    <dbReference type="NCBI Taxonomy" id="587909"/>
    <lineage>
        <taxon>Bacteria</taxon>
        <taxon>Bacillati</taxon>
        <taxon>Actinomycetota</taxon>
        <taxon>Actinomycetes</taxon>
        <taxon>Pseudonocardiales</taxon>
        <taxon>Pseudonocardiaceae</taxon>
        <taxon>Amycolatopsis</taxon>
    </lineage>
</organism>
<dbReference type="InterPro" id="IPR041674">
    <property type="entry name" value="TetR_C_22"/>
</dbReference>
<keyword evidence="6" id="KW-1185">Reference proteome</keyword>